<sequence length="194" mass="20482">MAGLVIDIAVVILSLLAAVLFLPANNLAIAAARWIGARAASFVEPREPARITSSDGTVLPRRRLARQREPAPTRKFPKVKRKTRRPSEPAGVYLDCRLRPAIPAAARSLFELRQTREPISVADSASTASGVSSAAAGRASCRCRAGASCTHSAATRPTHADGRPIEITFGDMRGMGVRGSWSIAPTTGGACVQL</sequence>
<feature type="region of interest" description="Disordered" evidence="1">
    <location>
        <begin position="64"/>
        <end position="86"/>
    </location>
</feature>
<organism evidence="2 3">
    <name type="scientific">Bradyrhizobium japonicum</name>
    <dbReference type="NCBI Taxonomy" id="375"/>
    <lineage>
        <taxon>Bacteria</taxon>
        <taxon>Pseudomonadati</taxon>
        <taxon>Pseudomonadota</taxon>
        <taxon>Alphaproteobacteria</taxon>
        <taxon>Hyphomicrobiales</taxon>
        <taxon>Nitrobacteraceae</taxon>
        <taxon>Bradyrhizobium</taxon>
    </lineage>
</organism>
<protein>
    <submittedName>
        <fullName evidence="2">Uncharacterized protein</fullName>
    </submittedName>
</protein>
<proteinExistence type="predicted"/>
<accession>A0ABV2RSM6</accession>
<dbReference type="EMBL" id="JBEPTQ010000002">
    <property type="protein sequence ID" value="MET4719942.1"/>
    <property type="molecule type" value="Genomic_DNA"/>
</dbReference>
<name>A0ABV2RSM6_BRAJP</name>
<gene>
    <name evidence="2" type="ORF">ABIF63_004048</name>
</gene>
<keyword evidence="3" id="KW-1185">Reference proteome</keyword>
<evidence type="ECO:0000313" key="2">
    <source>
        <dbReference type="EMBL" id="MET4719942.1"/>
    </source>
</evidence>
<comment type="caution">
    <text evidence="2">The sequence shown here is derived from an EMBL/GenBank/DDBJ whole genome shotgun (WGS) entry which is preliminary data.</text>
</comment>
<feature type="compositionally biased region" description="Basic residues" evidence="1">
    <location>
        <begin position="75"/>
        <end position="84"/>
    </location>
</feature>
<evidence type="ECO:0000256" key="1">
    <source>
        <dbReference type="SAM" id="MobiDB-lite"/>
    </source>
</evidence>
<evidence type="ECO:0000313" key="3">
    <source>
        <dbReference type="Proteomes" id="UP001549291"/>
    </source>
</evidence>
<reference evidence="2 3" key="1">
    <citation type="submission" date="2024-06" db="EMBL/GenBank/DDBJ databases">
        <title>Genomic Encyclopedia of Type Strains, Phase V (KMG-V): Genome sequencing to study the core and pangenomes of soil and plant-associated prokaryotes.</title>
        <authorList>
            <person name="Whitman W."/>
        </authorList>
    </citation>
    <scope>NUCLEOTIDE SEQUENCE [LARGE SCALE GENOMIC DNA]</scope>
    <source>
        <strain evidence="2 3">USDA 160</strain>
    </source>
</reference>
<dbReference type="Proteomes" id="UP001549291">
    <property type="component" value="Unassembled WGS sequence"/>
</dbReference>